<dbReference type="GO" id="GO:0002161">
    <property type="term" value="F:aminoacyl-tRNA deacylase activity"/>
    <property type="evidence" value="ECO:0007669"/>
    <property type="project" value="TreeGrafter"/>
</dbReference>
<dbReference type="Gene3D" id="3.30.54.20">
    <property type="match status" value="1"/>
</dbReference>
<dbReference type="SMART" id="SM00863">
    <property type="entry name" value="tRNA_SAD"/>
    <property type="match status" value="1"/>
</dbReference>
<dbReference type="EMBL" id="DTDR01000006">
    <property type="protein sequence ID" value="HGK63011.1"/>
    <property type="molecule type" value="Genomic_DNA"/>
</dbReference>
<dbReference type="AlphaFoldDB" id="A0A7V3ZTQ1"/>
<dbReference type="FunFam" id="3.10.310.40:FF:000001">
    <property type="entry name" value="Alanine--tRNA ligase"/>
    <property type="match status" value="1"/>
</dbReference>
<dbReference type="GO" id="GO:0008270">
    <property type="term" value="F:zinc ion binding"/>
    <property type="evidence" value="ECO:0007669"/>
    <property type="project" value="UniProtKB-UniRule"/>
</dbReference>
<evidence type="ECO:0000256" key="8">
    <source>
        <dbReference type="ARBA" id="ARBA00022884"/>
    </source>
</evidence>
<keyword evidence="10 11" id="KW-0030">Aminoacyl-tRNA synthetase</keyword>
<keyword evidence="2 11" id="KW-0820">tRNA-binding</keyword>
<evidence type="ECO:0000256" key="1">
    <source>
        <dbReference type="ARBA" id="ARBA00008226"/>
    </source>
</evidence>
<feature type="binding site" evidence="11">
    <location>
        <position position="649"/>
    </location>
    <ligand>
        <name>Zn(2+)</name>
        <dbReference type="ChEBI" id="CHEBI:29105"/>
    </ligand>
</feature>
<feature type="coiled-coil region" evidence="12">
    <location>
        <begin position="704"/>
        <end position="731"/>
    </location>
</feature>
<dbReference type="InterPro" id="IPR018164">
    <property type="entry name" value="Ala-tRNA-synth_IIc_N"/>
</dbReference>
<feature type="domain" description="Alanyl-transfer RNA synthetases family profile" evidence="13">
    <location>
        <begin position="1"/>
        <end position="688"/>
    </location>
</feature>
<evidence type="ECO:0000256" key="7">
    <source>
        <dbReference type="ARBA" id="ARBA00022840"/>
    </source>
</evidence>
<dbReference type="PRINTS" id="PR00980">
    <property type="entry name" value="TRNASYNTHALA"/>
</dbReference>
<keyword evidence="11" id="KW-0963">Cytoplasm</keyword>
<keyword evidence="6 11" id="KW-0862">Zinc</keyword>
<dbReference type="Gene3D" id="3.30.930.10">
    <property type="entry name" value="Bira Bifunctional Protein, Domain 2"/>
    <property type="match status" value="1"/>
</dbReference>
<keyword evidence="7 11" id="KW-0067">ATP-binding</keyword>
<comment type="function">
    <text evidence="11">Catalyzes the attachment of alanine to tRNA(Ala) in a two-step reaction: alanine is first activated by ATP to form Ala-AMP and then transferred to the acceptor end of tRNA(Ala). Also edits incorrectly charged Ser-tRNA(Ala) and Gly-tRNA(Ala) via its editing domain.</text>
</comment>
<evidence type="ECO:0000256" key="6">
    <source>
        <dbReference type="ARBA" id="ARBA00022833"/>
    </source>
</evidence>
<dbReference type="FunFam" id="3.30.980.10:FF:000004">
    <property type="entry name" value="Alanine--tRNA ligase, cytoplasmic"/>
    <property type="match status" value="1"/>
</dbReference>
<keyword evidence="8 11" id="KW-0694">RNA-binding</keyword>
<keyword evidence="12" id="KW-0175">Coiled coil</keyword>
<evidence type="ECO:0000256" key="5">
    <source>
        <dbReference type="ARBA" id="ARBA00022741"/>
    </source>
</evidence>
<dbReference type="InterPro" id="IPR018162">
    <property type="entry name" value="Ala-tRNA-ligase_IIc_anticod-bd"/>
</dbReference>
<dbReference type="NCBIfam" id="TIGR00344">
    <property type="entry name" value="alaS"/>
    <property type="match status" value="1"/>
</dbReference>
<dbReference type="Pfam" id="PF02272">
    <property type="entry name" value="DHHA1"/>
    <property type="match status" value="1"/>
</dbReference>
<evidence type="ECO:0000313" key="14">
    <source>
        <dbReference type="EMBL" id="HGK63011.1"/>
    </source>
</evidence>
<dbReference type="SUPFAM" id="SSF55681">
    <property type="entry name" value="Class II aaRS and biotin synthetases"/>
    <property type="match status" value="1"/>
</dbReference>
<dbReference type="GO" id="GO:0006419">
    <property type="term" value="P:alanyl-tRNA aminoacylation"/>
    <property type="evidence" value="ECO:0007669"/>
    <property type="project" value="UniProtKB-UniRule"/>
</dbReference>
<comment type="domain">
    <text evidence="11">Consists of three domains; the N-terminal catalytic domain, the editing domain and the C-terminal C-Ala domain. The editing domain removes incorrectly charged amino acids, while the C-Ala domain, along with tRNA(Ala), serves as a bridge to cooperatively bring together the editing and aminoacylation centers thus stimulating deacylation of misacylated tRNAs.</text>
</comment>
<dbReference type="InterPro" id="IPR018163">
    <property type="entry name" value="Thr/Ala-tRNA-synth_IIc_edit"/>
</dbReference>
<evidence type="ECO:0000256" key="10">
    <source>
        <dbReference type="ARBA" id="ARBA00023146"/>
    </source>
</evidence>
<dbReference type="PROSITE" id="PS50860">
    <property type="entry name" value="AA_TRNA_LIGASE_II_ALA"/>
    <property type="match status" value="1"/>
</dbReference>
<dbReference type="SUPFAM" id="SSF50447">
    <property type="entry name" value="Translation proteins"/>
    <property type="match status" value="1"/>
</dbReference>
<dbReference type="InterPro" id="IPR050058">
    <property type="entry name" value="Ala-tRNA_ligase"/>
</dbReference>
<evidence type="ECO:0000256" key="11">
    <source>
        <dbReference type="HAMAP-Rule" id="MF_00036"/>
    </source>
</evidence>
<dbReference type="Pfam" id="PF07973">
    <property type="entry name" value="tRNA_SAD"/>
    <property type="match status" value="1"/>
</dbReference>
<dbReference type="Pfam" id="PF01411">
    <property type="entry name" value="tRNA-synt_2c"/>
    <property type="match status" value="1"/>
</dbReference>
<dbReference type="GO" id="GO:0005829">
    <property type="term" value="C:cytosol"/>
    <property type="evidence" value="ECO:0007669"/>
    <property type="project" value="TreeGrafter"/>
</dbReference>
<dbReference type="Gene3D" id="2.40.30.130">
    <property type="match status" value="1"/>
</dbReference>
<dbReference type="SUPFAM" id="SSF101353">
    <property type="entry name" value="Putative anticodon-binding domain of alanyl-tRNA synthetase (AlaRS)"/>
    <property type="match status" value="1"/>
</dbReference>
<dbReference type="GO" id="GO:0004813">
    <property type="term" value="F:alanine-tRNA ligase activity"/>
    <property type="evidence" value="ECO:0007669"/>
    <property type="project" value="UniProtKB-UniRule"/>
</dbReference>
<dbReference type="EC" id="6.1.1.7" evidence="11"/>
<comment type="similarity">
    <text evidence="1 11">Belongs to the class-II aminoacyl-tRNA synthetase family.</text>
</comment>
<comment type="subcellular location">
    <subcellularLocation>
        <location evidence="11">Cytoplasm</location>
    </subcellularLocation>
</comment>
<accession>A0A7V3ZTQ1</accession>
<dbReference type="PANTHER" id="PTHR11777">
    <property type="entry name" value="ALANYL-TRNA SYNTHETASE"/>
    <property type="match status" value="1"/>
</dbReference>
<feature type="binding site" evidence="11">
    <location>
        <position position="542"/>
    </location>
    <ligand>
        <name>Zn(2+)</name>
        <dbReference type="ChEBI" id="CHEBI:29105"/>
    </ligand>
</feature>
<comment type="caution">
    <text evidence="14">The sequence shown here is derived from an EMBL/GenBank/DDBJ whole genome shotgun (WGS) entry which is preliminary data.</text>
</comment>
<dbReference type="InterPro" id="IPR002318">
    <property type="entry name" value="Ala-tRNA-lgiase_IIc"/>
</dbReference>
<evidence type="ECO:0000256" key="9">
    <source>
        <dbReference type="ARBA" id="ARBA00022917"/>
    </source>
</evidence>
<evidence type="ECO:0000256" key="2">
    <source>
        <dbReference type="ARBA" id="ARBA00022555"/>
    </source>
</evidence>
<evidence type="ECO:0000256" key="3">
    <source>
        <dbReference type="ARBA" id="ARBA00022598"/>
    </source>
</evidence>
<dbReference type="InterPro" id="IPR045864">
    <property type="entry name" value="aa-tRNA-synth_II/BPL/LPL"/>
</dbReference>
<dbReference type="InterPro" id="IPR023033">
    <property type="entry name" value="Ala_tRNA_ligase_euk/bac"/>
</dbReference>
<dbReference type="HAMAP" id="MF_00036_B">
    <property type="entry name" value="Ala_tRNA_synth_B"/>
    <property type="match status" value="1"/>
</dbReference>
<dbReference type="InterPro" id="IPR003156">
    <property type="entry name" value="DHHA1_dom"/>
</dbReference>
<keyword evidence="9 11" id="KW-0648">Protein biosynthesis</keyword>
<comment type="cofactor">
    <cofactor evidence="11">
        <name>Zn(2+)</name>
        <dbReference type="ChEBI" id="CHEBI:29105"/>
    </cofactor>
    <text evidence="11">Binds 1 zinc ion per subunit.</text>
</comment>
<feature type="binding site" evidence="11">
    <location>
        <position position="546"/>
    </location>
    <ligand>
        <name>Zn(2+)</name>
        <dbReference type="ChEBI" id="CHEBI:29105"/>
    </ligand>
</feature>
<dbReference type="InterPro" id="IPR009000">
    <property type="entry name" value="Transl_B-barrel_sf"/>
</dbReference>
<keyword evidence="4 11" id="KW-0479">Metal-binding</keyword>
<organism evidence="14">
    <name type="scientific">candidate division WOR-3 bacterium</name>
    <dbReference type="NCBI Taxonomy" id="2052148"/>
    <lineage>
        <taxon>Bacteria</taxon>
        <taxon>Bacteria division WOR-3</taxon>
    </lineage>
</organism>
<gene>
    <name evidence="11 14" type="primary">alaS</name>
    <name evidence="14" type="ORF">ENU74_00190</name>
</gene>
<dbReference type="Gene3D" id="3.30.980.10">
    <property type="entry name" value="Threonyl-trna Synthetase, Chain A, domain 2"/>
    <property type="match status" value="1"/>
</dbReference>
<comment type="catalytic activity">
    <reaction evidence="11">
        <text>tRNA(Ala) + L-alanine + ATP = L-alanyl-tRNA(Ala) + AMP + diphosphate</text>
        <dbReference type="Rhea" id="RHEA:12540"/>
        <dbReference type="Rhea" id="RHEA-COMP:9657"/>
        <dbReference type="Rhea" id="RHEA-COMP:9923"/>
        <dbReference type="ChEBI" id="CHEBI:30616"/>
        <dbReference type="ChEBI" id="CHEBI:33019"/>
        <dbReference type="ChEBI" id="CHEBI:57972"/>
        <dbReference type="ChEBI" id="CHEBI:78442"/>
        <dbReference type="ChEBI" id="CHEBI:78497"/>
        <dbReference type="ChEBI" id="CHEBI:456215"/>
        <dbReference type="EC" id="6.1.1.7"/>
    </reaction>
</comment>
<dbReference type="Gene3D" id="3.10.310.40">
    <property type="match status" value="1"/>
</dbReference>
<sequence>MEAKELRRIFLNFYKERGHVIVPSSSLVPKDDPTLLFTTAGMVQFKPLYAGAIPLPYKRATSCQKCLRLSDLEKVGFSPKYCTFFEMLGNFSFGDYFKKEALIWAWELLTEVFKIDKKRLYISVFKEDEEAYRIWHKVIGLEEKRIYRLGEEDNFWGPAGGVGACGPSSEIYYDLGEEFGCQKETCGPGCSCERFLELYNIVFPMYDQQPDGKRLPLKNRGIDTGMGLERLAMVIQNKKTIFETDLFAFLIDKAMTILPGTEDKKPFFYITADHVRALTFAIADGVLPANEGRGYVLRLLLRRVLIYYYKFFKQLPRQPFLYLLPSEICENYGDFYPELKENINKIPLIIKEEEERFLLTLKKAIEKWEEVVSASKLKGEKILPGDKLFFLHDTFGLNIEIIEELAKEENLLLDKEGFLKKLNERKTIEKKPLIFITNEKEINFIGYKELACESEVVYFQKVADDEYELVINPNPFYCEKGGQVSDWGKIIYGDEEFPVIDCYYRYSIPIQKIKANKEINLLFKKVKAIVDKERREEITRAHTSTHLLHRALKEVLGKEVRQEGSLVDSGRLHFDFNFFRPLKKEELRLIESIVFQKILENIKVEKYFDISLEKAKEMGAIALFIEEYGEKVNVIKIGDFSIEVCGGTHVDSTGEIGLFKIINESGVKSGIRRIEAYCGKKAYSLFIDKYERIEEIKKELAISESDVTRKIKELIENLKEKEKKRKQLVDKLVPLLAKSLKGKIINQTEVIIEDFSFLEKDEIRRLCDQLKKEKNKLAIFLKKDKEFLEFIIMVTADLTFKFSANKLAKNVGAFLQGGGGGRVDLAEGGGKIRSLSEIKDFIFKHLELFS</sequence>
<dbReference type="CDD" id="cd00673">
    <property type="entry name" value="AlaRS_core"/>
    <property type="match status" value="1"/>
</dbReference>
<dbReference type="InterPro" id="IPR012947">
    <property type="entry name" value="tRNA_SAD"/>
</dbReference>
<dbReference type="SUPFAM" id="SSF55186">
    <property type="entry name" value="ThrRS/AlaRS common domain"/>
    <property type="match status" value="1"/>
</dbReference>
<dbReference type="PANTHER" id="PTHR11777:SF9">
    <property type="entry name" value="ALANINE--TRNA LIGASE, CYTOPLASMIC"/>
    <property type="match status" value="1"/>
</dbReference>
<evidence type="ECO:0000256" key="12">
    <source>
        <dbReference type="SAM" id="Coils"/>
    </source>
</evidence>
<protein>
    <recommendedName>
        <fullName evidence="11">Alanine--tRNA ligase</fullName>
        <ecNumber evidence="11">6.1.1.7</ecNumber>
    </recommendedName>
    <alternativeName>
        <fullName evidence="11">Alanyl-tRNA synthetase</fullName>
        <shortName evidence="11">AlaRS</shortName>
    </alternativeName>
</protein>
<proteinExistence type="inferred from homology"/>
<keyword evidence="5 11" id="KW-0547">Nucleotide-binding</keyword>
<reference evidence="14" key="1">
    <citation type="journal article" date="2020" name="mSystems">
        <title>Genome- and Community-Level Interaction Insights into Carbon Utilization and Element Cycling Functions of Hydrothermarchaeota in Hydrothermal Sediment.</title>
        <authorList>
            <person name="Zhou Z."/>
            <person name="Liu Y."/>
            <person name="Xu W."/>
            <person name="Pan J."/>
            <person name="Luo Z.H."/>
            <person name="Li M."/>
        </authorList>
    </citation>
    <scope>NUCLEOTIDE SEQUENCE [LARGE SCALE GENOMIC DNA]</scope>
    <source>
        <strain evidence="14">SpSt-697</strain>
    </source>
</reference>
<keyword evidence="3 11" id="KW-0436">Ligase</keyword>
<feature type="binding site" evidence="11">
    <location>
        <position position="645"/>
    </location>
    <ligand>
        <name>Zn(2+)</name>
        <dbReference type="ChEBI" id="CHEBI:29105"/>
    </ligand>
</feature>
<evidence type="ECO:0000256" key="4">
    <source>
        <dbReference type="ARBA" id="ARBA00022723"/>
    </source>
</evidence>
<evidence type="ECO:0000259" key="13">
    <source>
        <dbReference type="PROSITE" id="PS50860"/>
    </source>
</evidence>
<dbReference type="GO" id="GO:0000049">
    <property type="term" value="F:tRNA binding"/>
    <property type="evidence" value="ECO:0007669"/>
    <property type="project" value="UniProtKB-KW"/>
</dbReference>
<dbReference type="FunFam" id="3.30.930.10:FF:000004">
    <property type="entry name" value="Alanine--tRNA ligase"/>
    <property type="match status" value="1"/>
</dbReference>
<dbReference type="InterPro" id="IPR018165">
    <property type="entry name" value="Ala-tRNA-synth_IIc_core"/>
</dbReference>
<name>A0A7V3ZTQ1_UNCW3</name>
<dbReference type="GO" id="GO:0005524">
    <property type="term" value="F:ATP binding"/>
    <property type="evidence" value="ECO:0007669"/>
    <property type="project" value="UniProtKB-UniRule"/>
</dbReference>